<comment type="caution">
    <text evidence="2">The sequence shown here is derived from an EMBL/GenBank/DDBJ whole genome shotgun (WGS) entry which is preliminary data.</text>
</comment>
<keyword evidence="3" id="KW-1185">Reference proteome</keyword>
<accession>A0A5C8M0X8</accession>
<dbReference type="Pfam" id="PF00756">
    <property type="entry name" value="Esterase"/>
    <property type="match status" value="1"/>
</dbReference>
<dbReference type="InterPro" id="IPR000801">
    <property type="entry name" value="Esterase-like"/>
</dbReference>
<proteinExistence type="predicted"/>
<keyword evidence="1" id="KW-0732">Signal</keyword>
<dbReference type="InterPro" id="IPR050583">
    <property type="entry name" value="Mycobacterial_A85_antigen"/>
</dbReference>
<protein>
    <submittedName>
        <fullName evidence="2">Esterase family protein</fullName>
    </submittedName>
</protein>
<evidence type="ECO:0000256" key="1">
    <source>
        <dbReference type="SAM" id="SignalP"/>
    </source>
</evidence>
<dbReference type="PANTHER" id="PTHR48098">
    <property type="entry name" value="ENTEROCHELIN ESTERASE-RELATED"/>
    <property type="match status" value="1"/>
</dbReference>
<dbReference type="OrthoDB" id="9803578at2"/>
<dbReference type="InterPro" id="IPR029058">
    <property type="entry name" value="AB_hydrolase_fold"/>
</dbReference>
<sequence length="273" mass="30807">MIRMTAPAVPVKFNNKPMTLLIGLFFMATISLAAAPAVAKLSPAQRIDSKHLGYELQYWVYTPEQDAASALPSLYVTDGAAYLAAGQMEQILDNEIKQGRIQPLHVIFVDSRDPDNLRNNRRNQEFMCNSQYASFYKEELIPAVERQYKSLQDRAQRGIMGLSFGGTNAACFGLLLPDLFSKIGMHSPASGQHLNVLTQMYKKSSFSELKFFHSVGTKNDNLGANRKFHRVLKAKGYQTHFIEVRYGHDWDNWRPLIDDLLQSLYPASLITAN</sequence>
<evidence type="ECO:0000313" key="3">
    <source>
        <dbReference type="Proteomes" id="UP000321814"/>
    </source>
</evidence>
<dbReference type="PANTHER" id="PTHR48098:SF3">
    <property type="entry name" value="IRON(III) ENTEROBACTIN ESTERASE"/>
    <property type="match status" value="1"/>
</dbReference>
<dbReference type="SUPFAM" id="SSF53474">
    <property type="entry name" value="alpha/beta-Hydrolases"/>
    <property type="match status" value="1"/>
</dbReference>
<dbReference type="Proteomes" id="UP000321814">
    <property type="component" value="Unassembled WGS sequence"/>
</dbReference>
<gene>
    <name evidence="2" type="ORF">FU839_04455</name>
</gene>
<organism evidence="2 3">
    <name type="scientific">Rheinheimera tangshanensis</name>
    <dbReference type="NCBI Taxonomy" id="400153"/>
    <lineage>
        <taxon>Bacteria</taxon>
        <taxon>Pseudomonadati</taxon>
        <taxon>Pseudomonadota</taxon>
        <taxon>Gammaproteobacteria</taxon>
        <taxon>Chromatiales</taxon>
        <taxon>Chromatiaceae</taxon>
        <taxon>Rheinheimera</taxon>
    </lineage>
</organism>
<dbReference type="AlphaFoldDB" id="A0A5C8M0X8"/>
<feature type="chain" id="PRO_5022865659" evidence="1">
    <location>
        <begin position="34"/>
        <end position="273"/>
    </location>
</feature>
<dbReference type="Gene3D" id="3.40.50.1820">
    <property type="entry name" value="alpha/beta hydrolase"/>
    <property type="match status" value="1"/>
</dbReference>
<name>A0A5C8M0X8_9GAMM</name>
<dbReference type="EMBL" id="VRLR01000002">
    <property type="protein sequence ID" value="TXK82144.1"/>
    <property type="molecule type" value="Genomic_DNA"/>
</dbReference>
<reference evidence="2 3" key="1">
    <citation type="submission" date="2019-08" db="EMBL/GenBank/DDBJ databases">
        <title>Draft genome analysis of Rheinheimera tangshanensis isolated from the roots of fresh rice plants (Oryza sativa).</title>
        <authorList>
            <person name="Yu Q."/>
            <person name="Qi Y."/>
            <person name="Zhang H."/>
            <person name="Pu J."/>
        </authorList>
    </citation>
    <scope>NUCLEOTIDE SEQUENCE [LARGE SCALE GENOMIC DNA]</scope>
    <source>
        <strain evidence="2 3">JA3-B52</strain>
    </source>
</reference>
<feature type="signal peptide" evidence="1">
    <location>
        <begin position="1"/>
        <end position="33"/>
    </location>
</feature>
<evidence type="ECO:0000313" key="2">
    <source>
        <dbReference type="EMBL" id="TXK82144.1"/>
    </source>
</evidence>